<accession>A0AAV5SPF5</accession>
<sequence length="250" mass="27225">MSEDGAAKFVEEKEEVEPEPADVANSKAELAALKAEWESRPPRSASAIAAFVAAQAAAVGLQITGEAISGGWAVTVNFEIANYTNERIHMKGVDLVSGAVEIAPLDITPGDKMKFAARKKMGLHGSEGSMAFEIGEGGEKRVIFIHWIVPLTTAFGGDNYLGIALGKKGLSKNEIYYAFDVNLSSFINRWAVYGFEFYNTNVEYVKIEDKKFAVRGIMGTTTQPTIQIDIVPLDTTQFAEKLKKHIVDSK</sequence>
<dbReference type="AlphaFoldDB" id="A0AAV5SPF5"/>
<dbReference type="Proteomes" id="UP001432027">
    <property type="component" value="Unassembled WGS sequence"/>
</dbReference>
<name>A0AAV5SPF5_9BILA</name>
<keyword evidence="3" id="KW-1185">Reference proteome</keyword>
<dbReference type="Gene3D" id="2.60.270.50">
    <property type="match status" value="1"/>
</dbReference>
<organism evidence="2 3">
    <name type="scientific">Pristionchus entomophagus</name>
    <dbReference type="NCBI Taxonomy" id="358040"/>
    <lineage>
        <taxon>Eukaryota</taxon>
        <taxon>Metazoa</taxon>
        <taxon>Ecdysozoa</taxon>
        <taxon>Nematoda</taxon>
        <taxon>Chromadorea</taxon>
        <taxon>Rhabditida</taxon>
        <taxon>Rhabditina</taxon>
        <taxon>Diplogasteromorpha</taxon>
        <taxon>Diplogasteroidea</taxon>
        <taxon>Neodiplogasteridae</taxon>
        <taxon>Pristionchus</taxon>
    </lineage>
</organism>
<evidence type="ECO:0000313" key="3">
    <source>
        <dbReference type="Proteomes" id="UP001432027"/>
    </source>
</evidence>
<proteinExistence type="predicted"/>
<evidence type="ECO:0000256" key="1">
    <source>
        <dbReference type="SAM" id="MobiDB-lite"/>
    </source>
</evidence>
<evidence type="ECO:0000313" key="2">
    <source>
        <dbReference type="EMBL" id="GMS82498.1"/>
    </source>
</evidence>
<gene>
    <name evidence="2" type="ORF">PENTCL1PPCAC_4673</name>
</gene>
<comment type="caution">
    <text evidence="2">The sequence shown here is derived from an EMBL/GenBank/DDBJ whole genome shotgun (WGS) entry which is preliminary data.</text>
</comment>
<feature type="region of interest" description="Disordered" evidence="1">
    <location>
        <begin position="1"/>
        <end position="23"/>
    </location>
</feature>
<dbReference type="EMBL" id="BTSX01000002">
    <property type="protein sequence ID" value="GMS82498.1"/>
    <property type="molecule type" value="Genomic_DNA"/>
</dbReference>
<feature type="compositionally biased region" description="Basic and acidic residues" evidence="1">
    <location>
        <begin position="1"/>
        <end position="11"/>
    </location>
</feature>
<protein>
    <submittedName>
        <fullName evidence="2">Uncharacterized protein</fullName>
    </submittedName>
</protein>
<reference evidence="2" key="1">
    <citation type="submission" date="2023-10" db="EMBL/GenBank/DDBJ databases">
        <title>Genome assembly of Pristionchus species.</title>
        <authorList>
            <person name="Yoshida K."/>
            <person name="Sommer R.J."/>
        </authorList>
    </citation>
    <scope>NUCLEOTIDE SEQUENCE</scope>
    <source>
        <strain evidence="2">RS0144</strain>
    </source>
</reference>